<dbReference type="EMBL" id="AGNL01040035">
    <property type="protein sequence ID" value="EJK52328.1"/>
    <property type="molecule type" value="Genomic_DNA"/>
</dbReference>
<accession>K0RF42</accession>
<feature type="compositionally biased region" description="Pro residues" evidence="1">
    <location>
        <begin position="97"/>
        <end position="108"/>
    </location>
</feature>
<protein>
    <submittedName>
        <fullName evidence="2">Uncharacterized protein</fullName>
    </submittedName>
</protein>
<sequence length="408" mass="44776">MMGVPPAVEARQITGGPSSSTVEPTENGPVSPLDRGGSRDGPPAISRPGTNRRSVNYIAAGAPQSDNVDVRGPSAGSTCVGGILPADRPEGVSGIPPGRPPRGPPEPEIVPDGRRVRHSNRKKLDGFESPRSTVRTARLAVRLRSSCGPDRKPCGPDHIIKIRTHQLIDGFKSHCFAVRTARPAVQLRSGCGSDRTTCGPDPRPSFAPWYGRRLSGQRRKGVPGVPGRVPHRVLRHWQRPRRSISRPQMTCEPATCPWEIRVPRGQHKLQVPLGVILSQPLLDSPKSPFTDSPHPPILWRSKFTEEVTTTTATGTDNTAAHSWPTKGAVSSTGPPSYLLRLKSIHQRAHCYQLRTFYILGPINKMADNCSRLWHLTDKELLEYFNRTYPQAVPWQIQDLSPAMHEALP</sequence>
<reference evidence="2 3" key="1">
    <citation type="journal article" date="2012" name="Genome Biol.">
        <title>Genome and low-iron response of an oceanic diatom adapted to chronic iron limitation.</title>
        <authorList>
            <person name="Lommer M."/>
            <person name="Specht M."/>
            <person name="Roy A.S."/>
            <person name="Kraemer L."/>
            <person name="Andreson R."/>
            <person name="Gutowska M.A."/>
            <person name="Wolf J."/>
            <person name="Bergner S.V."/>
            <person name="Schilhabel M.B."/>
            <person name="Klostermeier U.C."/>
            <person name="Beiko R.G."/>
            <person name="Rosenstiel P."/>
            <person name="Hippler M."/>
            <person name="Laroche J."/>
        </authorList>
    </citation>
    <scope>NUCLEOTIDE SEQUENCE [LARGE SCALE GENOMIC DNA]</scope>
    <source>
        <strain evidence="2 3">CCMP1005</strain>
    </source>
</reference>
<evidence type="ECO:0000313" key="3">
    <source>
        <dbReference type="Proteomes" id="UP000266841"/>
    </source>
</evidence>
<comment type="caution">
    <text evidence="2">The sequence shown here is derived from an EMBL/GenBank/DDBJ whole genome shotgun (WGS) entry which is preliminary data.</text>
</comment>
<evidence type="ECO:0000256" key="1">
    <source>
        <dbReference type="SAM" id="MobiDB-lite"/>
    </source>
</evidence>
<evidence type="ECO:0000313" key="2">
    <source>
        <dbReference type="EMBL" id="EJK52328.1"/>
    </source>
</evidence>
<keyword evidence="3" id="KW-1185">Reference proteome</keyword>
<organism evidence="2 3">
    <name type="scientific">Thalassiosira oceanica</name>
    <name type="common">Marine diatom</name>
    <dbReference type="NCBI Taxonomy" id="159749"/>
    <lineage>
        <taxon>Eukaryota</taxon>
        <taxon>Sar</taxon>
        <taxon>Stramenopiles</taxon>
        <taxon>Ochrophyta</taxon>
        <taxon>Bacillariophyta</taxon>
        <taxon>Coscinodiscophyceae</taxon>
        <taxon>Thalassiosirophycidae</taxon>
        <taxon>Thalassiosirales</taxon>
        <taxon>Thalassiosiraceae</taxon>
        <taxon>Thalassiosira</taxon>
    </lineage>
</organism>
<gene>
    <name evidence="2" type="ORF">THAOC_28410</name>
</gene>
<feature type="region of interest" description="Disordered" evidence="1">
    <location>
        <begin position="1"/>
        <end position="115"/>
    </location>
</feature>
<feature type="compositionally biased region" description="Polar residues" evidence="1">
    <location>
        <begin position="15"/>
        <end position="24"/>
    </location>
</feature>
<name>K0RF42_THAOC</name>
<dbReference type="AlphaFoldDB" id="K0RF42"/>
<proteinExistence type="predicted"/>
<dbReference type="Proteomes" id="UP000266841">
    <property type="component" value="Unassembled WGS sequence"/>
</dbReference>